<keyword evidence="3" id="KW-0808">Transferase</keyword>
<dbReference type="Pfam" id="PF17667">
    <property type="entry name" value="Pkinase_fungal"/>
    <property type="match status" value="1"/>
</dbReference>
<organism evidence="3 4">
    <name type="scientific">Coprinopsis cinerea (strain Okayama-7 / 130 / ATCC MYA-4618 / FGSC 9003)</name>
    <name type="common">Inky cap fungus</name>
    <name type="synonym">Hormographiella aspergillata</name>
    <dbReference type="NCBI Taxonomy" id="240176"/>
    <lineage>
        <taxon>Eukaryota</taxon>
        <taxon>Fungi</taxon>
        <taxon>Dikarya</taxon>
        <taxon>Basidiomycota</taxon>
        <taxon>Agaricomycotina</taxon>
        <taxon>Agaricomycetes</taxon>
        <taxon>Agaricomycetidae</taxon>
        <taxon>Agaricales</taxon>
        <taxon>Agaricineae</taxon>
        <taxon>Psathyrellaceae</taxon>
        <taxon>Coprinopsis</taxon>
    </lineage>
</organism>
<dbReference type="RefSeq" id="XP_002910481.1">
    <property type="nucleotide sequence ID" value="XM_002910435.1"/>
</dbReference>
<dbReference type="GeneID" id="9379163"/>
<dbReference type="OMA" id="WIMFCAG"/>
<feature type="region of interest" description="Disordered" evidence="1">
    <location>
        <begin position="625"/>
        <end position="644"/>
    </location>
</feature>
<dbReference type="PANTHER" id="PTHR38248:SF2">
    <property type="entry name" value="FUNK1 11"/>
    <property type="match status" value="1"/>
</dbReference>
<protein>
    <submittedName>
        <fullName evidence="3">Other/FunK1 protein kinase</fullName>
    </submittedName>
</protein>
<feature type="compositionally biased region" description="Basic and acidic residues" evidence="1">
    <location>
        <begin position="838"/>
        <end position="850"/>
    </location>
</feature>
<dbReference type="InterPro" id="IPR040976">
    <property type="entry name" value="Pkinase_fungal"/>
</dbReference>
<dbReference type="PANTHER" id="PTHR38248">
    <property type="entry name" value="FUNK1 6"/>
    <property type="match status" value="1"/>
</dbReference>
<feature type="region of interest" description="Disordered" evidence="1">
    <location>
        <begin position="94"/>
        <end position="131"/>
    </location>
</feature>
<feature type="compositionally biased region" description="Basic and acidic residues" evidence="1">
    <location>
        <begin position="633"/>
        <end position="644"/>
    </location>
</feature>
<dbReference type="EMBL" id="AACS02000009">
    <property type="protein sequence ID" value="EFI26987.1"/>
    <property type="molecule type" value="Genomic_DNA"/>
</dbReference>
<evidence type="ECO:0000313" key="4">
    <source>
        <dbReference type="Proteomes" id="UP000001861"/>
    </source>
</evidence>
<evidence type="ECO:0000313" key="3">
    <source>
        <dbReference type="EMBL" id="EFI26987.1"/>
    </source>
</evidence>
<dbReference type="VEuPathDB" id="FungiDB:CC1G_15853"/>
<feature type="region of interest" description="Disordered" evidence="1">
    <location>
        <begin position="490"/>
        <end position="552"/>
    </location>
</feature>
<evidence type="ECO:0000256" key="1">
    <source>
        <dbReference type="SAM" id="MobiDB-lite"/>
    </source>
</evidence>
<accession>D6RPL2</accession>
<evidence type="ECO:0000259" key="2">
    <source>
        <dbReference type="Pfam" id="PF17667"/>
    </source>
</evidence>
<comment type="caution">
    <text evidence="3">The sequence shown here is derived from an EMBL/GenBank/DDBJ whole genome shotgun (WGS) entry which is preliminary data.</text>
</comment>
<keyword evidence="3" id="KW-0418">Kinase</keyword>
<sequence length="878" mass="98662">MLPASYPYRTPIRKILRKQVNVAATGSVTPRCVADLAPANAKTTELRPDIGQAMRSEMVACDVEYFVSHYMPKCSPVILEAVLEHLKVSKALVPRPKNQAKSKGKGKKKPSTSPATGNDSEAQGATEERIPGRESYSYVLSDFKHKPSQLKKIYETNKKEIAPGDDDEPPKVDEKSVFSPLGDIILAIQSSLRQVEGAEPNRYGIRMCPDTHITSDITGCNHRIDACLTKNEADGLHITDIAVPFEFKLSRTKDEVYKNRLQLMSHVNHTMNDDSRRMFAYGITIEDDRMSIWYFSRSHSVKAMSFSIIAHADLFVEIMISLLCATDEQLGYDPHITLLDDRSFIYEFPPDGQNTGSVYYHTIESINESRTLRLTGRSTRIWKVLQVVSKTDSTPVKGATELILKDVSLDSNSPTEADIQDMLFKDVRLFAKDPNWQEHPFLEDFPEHYKTLLATALEGDNFKKYFSCITAKHVGSPTLSVHPDAWPAPDIFPKEAPPKQSMQSTYHSVRIGHPTPADSIPPLSISESKAPQKKRVSATQDPTPVAESDCIPGRTLAPRHQCRFILDSVCTPLHDIPTLGEAIDILEQTLIGLWIMFCAGWGTPYFMSCEIQTGRYLKEAKKTGGKLGKAKGKSGEGKRESRSEQVAHNIQHDLESIWWLMLWLATTRPKCLATGTASVFFQQRLDAEYASLRKLLFTESEGLAENEHLSRVPEPLKFFIHSGLEDLRNDLYAEYTERNKAPASRDDITSYSWVMSVAFSQFFDVIREARDDWGGIELVIETELQRALKASAMTRKTVTSVSVKRKLFEEELKALKEDRDSGGVEGALEARSSLKNNADQDHQGPQDLRRSQRLQCGKLKDDVQGQDVQPRPSKKARR</sequence>
<dbReference type="GO" id="GO:0016301">
    <property type="term" value="F:kinase activity"/>
    <property type="evidence" value="ECO:0007669"/>
    <property type="project" value="UniProtKB-KW"/>
</dbReference>
<dbReference type="HOGENOM" id="CLU_011584_0_0_1"/>
<dbReference type="InParanoid" id="D6RPL2"/>
<dbReference type="OrthoDB" id="3271139at2759"/>
<dbReference type="Proteomes" id="UP000001861">
    <property type="component" value="Unassembled WGS sequence"/>
</dbReference>
<reference evidence="3 4" key="1">
    <citation type="journal article" date="2010" name="Proc. Natl. Acad. Sci. U.S.A.">
        <title>Insights into evolution of multicellular fungi from the assembled chromosomes of the mushroom Coprinopsis cinerea (Coprinus cinereus).</title>
        <authorList>
            <person name="Stajich J.E."/>
            <person name="Wilke S.K."/>
            <person name="Ahren D."/>
            <person name="Au C.H."/>
            <person name="Birren B.W."/>
            <person name="Borodovsky M."/>
            <person name="Burns C."/>
            <person name="Canback B."/>
            <person name="Casselton L.A."/>
            <person name="Cheng C.K."/>
            <person name="Deng J."/>
            <person name="Dietrich F.S."/>
            <person name="Fargo D.C."/>
            <person name="Farman M.L."/>
            <person name="Gathman A.C."/>
            <person name="Goldberg J."/>
            <person name="Guigo R."/>
            <person name="Hoegger P.J."/>
            <person name="Hooker J.B."/>
            <person name="Huggins A."/>
            <person name="James T.Y."/>
            <person name="Kamada T."/>
            <person name="Kilaru S."/>
            <person name="Kodira C."/>
            <person name="Kues U."/>
            <person name="Kupfer D."/>
            <person name="Kwan H.S."/>
            <person name="Lomsadze A."/>
            <person name="Li W."/>
            <person name="Lilly W.W."/>
            <person name="Ma L.J."/>
            <person name="Mackey A.J."/>
            <person name="Manning G."/>
            <person name="Martin F."/>
            <person name="Muraguchi H."/>
            <person name="Natvig D.O."/>
            <person name="Palmerini H."/>
            <person name="Ramesh M.A."/>
            <person name="Rehmeyer C.J."/>
            <person name="Roe B.A."/>
            <person name="Shenoy N."/>
            <person name="Stanke M."/>
            <person name="Ter-Hovhannisyan V."/>
            <person name="Tunlid A."/>
            <person name="Velagapudi R."/>
            <person name="Vision T.J."/>
            <person name="Zeng Q."/>
            <person name="Zolan M.E."/>
            <person name="Pukkila P.J."/>
        </authorList>
    </citation>
    <scope>NUCLEOTIDE SEQUENCE [LARGE SCALE GENOMIC DNA]</scope>
    <source>
        <strain evidence="4">Okayama-7 / 130 / ATCC MYA-4618 / FGSC 9003</strain>
    </source>
</reference>
<dbReference type="AlphaFoldDB" id="D6RPL2"/>
<gene>
    <name evidence="3" type="ORF">CC1G_15853</name>
</gene>
<feature type="region of interest" description="Disordered" evidence="1">
    <location>
        <begin position="819"/>
        <end position="878"/>
    </location>
</feature>
<dbReference type="KEGG" id="cci:CC1G_15853"/>
<feature type="compositionally biased region" description="Basic residues" evidence="1">
    <location>
        <begin position="98"/>
        <end position="110"/>
    </location>
</feature>
<feature type="domain" description="Fungal-type protein kinase" evidence="2">
    <location>
        <begin position="231"/>
        <end position="423"/>
    </location>
</feature>
<proteinExistence type="predicted"/>
<name>D6RPL2_COPC7</name>
<keyword evidence="4" id="KW-1185">Reference proteome</keyword>